<dbReference type="GO" id="GO:0005737">
    <property type="term" value="C:cytoplasm"/>
    <property type="evidence" value="ECO:0007669"/>
    <property type="project" value="UniProtKB-SubCell"/>
</dbReference>
<feature type="domain" description="Secretion system C-terminal sorting" evidence="8">
    <location>
        <begin position="3175"/>
        <end position="3245"/>
    </location>
</feature>
<keyword evidence="12" id="KW-1185">Reference proteome</keyword>
<feature type="signal peptide" evidence="7">
    <location>
        <begin position="1"/>
        <end position="21"/>
    </location>
</feature>
<dbReference type="Pfam" id="PF18962">
    <property type="entry name" value="Por_Secre_tail"/>
    <property type="match status" value="1"/>
</dbReference>
<dbReference type="Proteomes" id="UP000541352">
    <property type="component" value="Unassembled WGS sequence"/>
</dbReference>
<evidence type="ECO:0000256" key="2">
    <source>
        <dbReference type="ARBA" id="ARBA00004496"/>
    </source>
</evidence>
<comment type="caution">
    <text evidence="11">The sequence shown here is derived from an EMBL/GenBank/DDBJ whole genome shotgun (WGS) entry which is preliminary data.</text>
</comment>
<organism evidence="11 12">
    <name type="scientific">Runella defluvii</name>
    <dbReference type="NCBI Taxonomy" id="370973"/>
    <lineage>
        <taxon>Bacteria</taxon>
        <taxon>Pseudomonadati</taxon>
        <taxon>Bacteroidota</taxon>
        <taxon>Cytophagia</taxon>
        <taxon>Cytophagales</taxon>
        <taxon>Spirosomataceae</taxon>
        <taxon>Runella</taxon>
    </lineage>
</organism>
<evidence type="ECO:0000313" key="11">
    <source>
        <dbReference type="EMBL" id="MBB3841388.1"/>
    </source>
</evidence>
<dbReference type="Gene3D" id="2.60.40.10">
    <property type="entry name" value="Immunoglobulins"/>
    <property type="match status" value="4"/>
</dbReference>
<evidence type="ECO:0000313" key="12">
    <source>
        <dbReference type="Proteomes" id="UP000541352"/>
    </source>
</evidence>
<dbReference type="Pfam" id="PF03382">
    <property type="entry name" value="DUF285"/>
    <property type="match status" value="3"/>
</dbReference>
<accession>A0A7W5ZQR7</accession>
<dbReference type="Pfam" id="PF22544">
    <property type="entry name" value="HYDIN_VesB_CFA65-like_Ig"/>
    <property type="match status" value="1"/>
</dbReference>
<reference evidence="11 12" key="1">
    <citation type="submission" date="2020-08" db="EMBL/GenBank/DDBJ databases">
        <title>Genomic Encyclopedia of Type Strains, Phase IV (KMG-IV): sequencing the most valuable type-strain genomes for metagenomic binning, comparative biology and taxonomic classification.</title>
        <authorList>
            <person name="Goeker M."/>
        </authorList>
    </citation>
    <scope>NUCLEOTIDE SEQUENCE [LARGE SCALE GENOMIC DNA]</scope>
    <source>
        <strain evidence="11 12">DSM 17976</strain>
    </source>
</reference>
<evidence type="ECO:0000256" key="1">
    <source>
        <dbReference type="ARBA" id="ARBA00004138"/>
    </source>
</evidence>
<keyword evidence="5" id="KW-0966">Cell projection</keyword>
<dbReference type="InterPro" id="IPR026444">
    <property type="entry name" value="Secre_tail"/>
</dbReference>
<comment type="subcellular location">
    <subcellularLocation>
        <location evidence="1">Cell projection</location>
        <location evidence="1">Cilium</location>
    </subcellularLocation>
    <subcellularLocation>
        <location evidence="2">Cytoplasm</location>
    </subcellularLocation>
</comment>
<feature type="domain" description="HYDIN/VesB/CFA65-like Ig-like" evidence="10">
    <location>
        <begin position="61"/>
        <end position="136"/>
    </location>
</feature>
<dbReference type="RefSeq" id="WP_183979027.1">
    <property type="nucleotide sequence ID" value="NZ_JACIBY010000016.1"/>
</dbReference>
<dbReference type="InterPro" id="IPR013783">
    <property type="entry name" value="Ig-like_fold"/>
</dbReference>
<proteinExistence type="predicted"/>
<evidence type="ECO:0000259" key="8">
    <source>
        <dbReference type="Pfam" id="PF18962"/>
    </source>
</evidence>
<dbReference type="Pfam" id="PF19081">
    <property type="entry name" value="Ig_7"/>
    <property type="match status" value="1"/>
</dbReference>
<evidence type="ECO:0000256" key="5">
    <source>
        <dbReference type="ARBA" id="ARBA00023273"/>
    </source>
</evidence>
<evidence type="ECO:0000256" key="3">
    <source>
        <dbReference type="ARBA" id="ARBA00022490"/>
    </source>
</evidence>
<feature type="chain" id="PRO_5031162958" description="BspA family leucine-rich repeat surface protein" evidence="7">
    <location>
        <begin position="22"/>
        <end position="3252"/>
    </location>
</feature>
<dbReference type="EMBL" id="JACIBY010000016">
    <property type="protein sequence ID" value="MBB3841388.1"/>
    <property type="molecule type" value="Genomic_DNA"/>
</dbReference>
<dbReference type="InterPro" id="IPR005046">
    <property type="entry name" value="DUF285"/>
</dbReference>
<dbReference type="InterPro" id="IPR053879">
    <property type="entry name" value="HYDIN_VesB_CFA65-like_Ig"/>
</dbReference>
<evidence type="ECO:0008006" key="13">
    <source>
        <dbReference type="Google" id="ProtNLM"/>
    </source>
</evidence>
<protein>
    <recommendedName>
        <fullName evidence="13">BspA family leucine-rich repeat surface protein</fullName>
    </recommendedName>
</protein>
<dbReference type="InterPro" id="IPR044023">
    <property type="entry name" value="Ig_7"/>
</dbReference>
<evidence type="ECO:0000259" key="10">
    <source>
        <dbReference type="Pfam" id="PF22544"/>
    </source>
</evidence>
<feature type="region of interest" description="Disordered" evidence="6">
    <location>
        <begin position="3142"/>
        <end position="3168"/>
    </location>
</feature>
<evidence type="ECO:0000256" key="4">
    <source>
        <dbReference type="ARBA" id="ARBA00023069"/>
    </source>
</evidence>
<feature type="domain" description="Ig-like" evidence="9">
    <location>
        <begin position="2524"/>
        <end position="2583"/>
    </location>
</feature>
<evidence type="ECO:0000259" key="9">
    <source>
        <dbReference type="Pfam" id="PF19081"/>
    </source>
</evidence>
<evidence type="ECO:0000256" key="6">
    <source>
        <dbReference type="SAM" id="MobiDB-lite"/>
    </source>
</evidence>
<keyword evidence="3" id="KW-0963">Cytoplasm</keyword>
<keyword evidence="7" id="KW-0732">Signal</keyword>
<gene>
    <name evidence="11" type="ORF">FHS57_005416</name>
</gene>
<sequence>MKNLFTLTFWVSIIASLSSLAQTPDIDVKFNMISIPNNTSASTTYGTSFGLVALSNGMPNNEFTIENRGTGTLTISSIDIIGTAASDFTVSNSPSTTLAPNATTTLRITFNPSVADRRSATVTITSNDPDENPFRINLFGTGMQPEMDVFGNGNPIANGSSTPITNNHTHFGAEFVTGGSIVRTFTIENNDLASLNLTGTPTKVAITGTHASDFTLTAAPSSSVARSQSTTFQITFNPSGNGVRTALLTIANDDEDENPYTFAIEGIGTTPSSSADYTISTANNTVTITDVSGNGETMEVSESNSNVRFFVSGRTYRIDGGAVTPFTTPADIPISSNTGIVVNTNAGNDIITVGAFTSSLPSLTINGGVGDDIVNMNGNITFAANANLDLDLQNDDTSPGRDVVNIGTNANVILAGTGSATIKVSQNVFVNTGGGLTTANGNLLVEANQQGTPTSGNFVGVRLNGLNALFQVTGSGLLTVKGKGGDTGNGTSGIFFYSGAKILGGTNTVTLEGTGGSTSGNISAGVYAFENSEVRSTGGNIVINGIGDGIASTNTLCHGIFVRGVIAAGGLGNVTLTGRGSLNYTEAGASGVYISSGTVTTAGGNITFNGYGGGLGNSTRCLGVFLIHSSVSPGGMGTLTIYGEGGPGTGTDNYGVGIGCAITSSGGNIIVTGKEGGGNFSQGVIVDNTDINASNGEIRTATNGGDITVTANSFVSALDNQALITGHPSNKITFLPLTNGTEINFVSTREVASSPILISDFEFDNITGGAFYFGDANTGAINVNEAITHAAGNVYFTTGQALNLNQSFGAGTGNIAINAAGGINPKSTTVDLSGNTISFTSGNNLTIAIGGTTVNTGYDQLNIQGTIDLRGLNLVLSGSYVPVAGNTFTIVNNDGTDAIVGTFNGLAQGATIPNFRGSGLNATISYTGGTDNNDVVITVAAPAVSNINIKGNGFTIDNGDTSPRTEDGTDFGNIDISLTEPVVRTFTIENTGTADLVIPAGGITKSGAADFGIGNVSLPLTIAPGSSATFPVIIDASGNGRRTATISIQSNDPDASPYTFDVTAVGVSPEINVTGLGQNIADGDLTPSGVDDTDFGIIDVASGSVSHTFTIQNVTGATGNLQLNAGAISVTGTHASDFTVSAITLPATISAGQSTTFVVTFNPSAVGLRTATVRILNNDLGEGTYDFAVQGYGGTPFITTWKTENTGTSNSTSITIPTTGTGYNYDVDWNNDGTFDEFGLTGSVTHNYGTAGTYSVAIRGDFPRIYFNSGGDNRKLVSIDQWGSIAWTSMNSAFRGCANMVLNATDVPNLGAVTDMSSMFYGCSSFNQALPEGFNTSAATNMSYMFAFCSSYNQALPSTFNTSMVVDMSGMFRSCSAYNQPLPNSFNTQRVTDMSEMFYGCTSYNKALPNVFNTSLVTNMKSMFYDCSSYNEPLPNSFNTERVTNMELMFQGCSIYNHALPSSFTTSLVTDMSLMFYDCRAFNQNLGSLNLGAVTNMTGMLTNSGLSVTNYDATLTGWNDGGYTNKDLGDASPLKYCAAQAARTNLITNKGWTITGDKACTNITTVGTLLPFTACEGTASVAQSFTVSGSGLTADISIAAPSGFEVSTASGSGFGSSVTLVQNSGTVASTTIYVRLSATATGTPSDNVRLTSTNATDKTIAVSGTVNAKPTITLGTISAVSITSTSFSIPYTSTTGSPDQFSLVTGTPVAMPNFSAVNNQSMPASSPISVTIPASGAATYNFNLSVRKSSTGCVSAVVPVSLTVEAPAGRPFITRWDLSKTGSSSTGLSIGVQTASGQQVSYTWTTVPAGTSGSGTLTGTSLNIGSLPANAIIDVSIYPTNFERININNGTDCQRLTEIKQWGEVAWTSMRLAFSGCSNMTLTAPDVPNLAGVMNMSFMFANCSSFNQALPEGFNTANVTDMWGMFSGCSAYNQALPSTFNTANVTRMVQMFNGCSSYNQALPISFTTANVTDMYGMFSNCSSYNQMLPSSFNTANVAYMNFMFRGCSSYNQAFPNSFNTANVTDMLSMFSGCSSFNQSLASFTLNANVNLVNFLDNTGLSVANYDATLTAFNAQNVTGRSMGAVGLNYCAAKSARDNLINNKGWTITGDNYTLACLPADYTITTTGGNVIITDVTGTGETLEVSENSGKIRFNVTGKTYNIDGGITTAFTTPAEVVLSGKNSITVNTAGGNDIINVGAFTTQLPTLTINGGTGDDAINLNGNLTFTANANLDLDLQNDDVNAGMDEVTMGDNATVSLSGTGTATVKASKGIVANAGANLLASSTISLITNSIDIKNTATISTNSASSLILRPYTNGVNIDLGAATNSLGGPLSLSDEELDRITAGTLQIGDANSGAITVSSAISRAAATNVNLTTAGAVNLNASALATNGGNLVINAAGGINPTVAGTDVNVGTVSFASGNDLAIAINGTTADTDYRQLNVAGSVNLSGLDLVLSGSHVPVLGQTFVLVNNDGSDAIQGTFNGLPEGSTIAPFLGGQLNARISYVGGDGNDAVLTVIASVELPANTANVTICKNATASLTASCKVGQVTWYNAAGTTQLFVGSPLVTPALTASTSYKVRCELAPQLSGFVDMMVTVVVPPTISLSTLQQTLNEGNNPVLCDTDANPVNGLQFNVLSSCVSGSPVWRVQVGSGAWSNWSATAPVSQSSNNQPHRYQSACDANCASTYSGVIELTINNRASVPQNVSLLVDGVTVAVGETKEVCSLVNMPLTFNANCATGEVILYSVDGGEYSAGVPVGLVDNQYHNYRVRCRKSDGTPSCVESESGVMRLKLVTIPSAPTVSLSSTSSCDATASFSGQSTCGSLRTVWYNATTNVALPSLPSTVPSQTTSYYARCQTQNGCVSEKSNVVTFTLTPTQVAPVITASQEIVCTGTTVTISANCPAGSQTFWNTGVTAPSFEVAFSNVTKQTYWAKCLFDGGCQSSESIRKDIYWNAFVVTLINIGESKSAVKPANDKSLWTSQFITRDGGPELEQSTQVNPTLFYVENANKMAPRYWTINVEACGLSTDGSLTFDMLATPEMGVIRSFNTHENNAPYFMYANREGWTELYAQNHPAYGFYQDNGAGGNVYDSGLPKGLYKLGIRYWDQKGWGSIYPATRQPQGNVLAYQEYWFRIQSKDGVGVGAARSAESEEANGKGQGSDNGKQLTDNGAFATVLPNPVTSILRLKVQDSKGQVVQTVLTDVSGRSVLRRQFVPETNTHQEEFGVSELPAGVYFMQVRFENKQETLRVVKVH</sequence>
<dbReference type="NCBIfam" id="TIGR04183">
    <property type="entry name" value="Por_Secre_tail"/>
    <property type="match status" value="1"/>
</dbReference>
<feature type="compositionally biased region" description="Polar residues" evidence="6">
    <location>
        <begin position="3158"/>
        <end position="3167"/>
    </location>
</feature>
<name>A0A7W5ZQR7_9BACT</name>
<evidence type="ECO:0000256" key="7">
    <source>
        <dbReference type="SAM" id="SignalP"/>
    </source>
</evidence>
<dbReference type="NCBIfam" id="NF012200">
    <property type="entry name" value="choice_anch_D"/>
    <property type="match status" value="4"/>
</dbReference>
<keyword evidence="4" id="KW-0969">Cilium</keyword>